<dbReference type="Proteomes" id="UP000013911">
    <property type="component" value="Unassembled WGS sequence"/>
</dbReference>
<sequence length="113" mass="13171">MKDLFVHIPTILEPLGLPVVFNGIPTGLEKPNQFITFLEVSAKPIFEAGEEEIETERLIQLNVWSVSSYHHLVESIKQLMEKDGYERILEYDVPYEEGESHFNRVLQFVFFDD</sequence>
<proteinExistence type="predicted"/>
<dbReference type="RefSeq" id="WP_010861302.1">
    <property type="nucleotide sequence ID" value="NZ_KB933412.1"/>
</dbReference>
<dbReference type="PATRIC" id="fig|1285586.5.peg.4592"/>
<protein>
    <submittedName>
        <fullName evidence="1">Uncharacterized protein</fullName>
    </submittedName>
</protein>
<evidence type="ECO:0000313" key="1">
    <source>
        <dbReference type="EMBL" id="EON70321.1"/>
    </source>
</evidence>
<dbReference type="OrthoDB" id="2454603at2"/>
<dbReference type="EMBL" id="AQPX01000037">
    <property type="protein sequence ID" value="EON70321.1"/>
    <property type="molecule type" value="Genomic_DNA"/>
</dbReference>
<organism evidence="1 2">
    <name type="scientific">Lysinibacillus sphaericus OT4b.31</name>
    <dbReference type="NCBI Taxonomy" id="1285586"/>
    <lineage>
        <taxon>Bacteria</taxon>
        <taxon>Bacillati</taxon>
        <taxon>Bacillota</taxon>
        <taxon>Bacilli</taxon>
        <taxon>Bacillales</taxon>
        <taxon>Bacillaceae</taxon>
        <taxon>Lysinibacillus</taxon>
    </lineage>
</organism>
<reference evidence="1 2" key="1">
    <citation type="submission" date="2013-04" db="EMBL/GenBank/DDBJ databases">
        <title>Draft genome of the heavy metal tolerant bacterium Lysinibacillus sphaericus strain OT4b.31.</title>
        <authorList>
            <person name="Pena-Montenegro T.D."/>
            <person name="Dussan J."/>
        </authorList>
    </citation>
    <scope>NUCLEOTIDE SEQUENCE [LARGE SCALE GENOMIC DNA]</scope>
    <source>
        <strain evidence="1 2">OT4b.31</strain>
    </source>
</reference>
<dbReference type="HOGENOM" id="CLU_164594_1_1_9"/>
<dbReference type="AlphaFoldDB" id="R7Z8P4"/>
<evidence type="ECO:0000313" key="2">
    <source>
        <dbReference type="Proteomes" id="UP000013911"/>
    </source>
</evidence>
<gene>
    <name evidence="1" type="ORF">H131_22027</name>
</gene>
<name>R7Z8P4_LYSSH</name>
<accession>R7Z8P4</accession>
<comment type="caution">
    <text evidence="1">The sequence shown here is derived from an EMBL/GenBank/DDBJ whole genome shotgun (WGS) entry which is preliminary data.</text>
</comment>
<dbReference type="eggNOG" id="ENOG5030BXB">
    <property type="taxonomic scope" value="Bacteria"/>
</dbReference>